<dbReference type="OrthoDB" id="5145576at2"/>
<proteinExistence type="predicted"/>
<name>A0A345YJU5_9MICO</name>
<feature type="compositionally biased region" description="Basic and acidic residues" evidence="1">
    <location>
        <begin position="306"/>
        <end position="315"/>
    </location>
</feature>
<dbReference type="Proteomes" id="UP000282185">
    <property type="component" value="Unassembled WGS sequence"/>
</dbReference>
<dbReference type="RefSeq" id="WP_115411952.1">
    <property type="nucleotide sequence ID" value="NZ_CP031356.1"/>
</dbReference>
<dbReference type="EMBL" id="QSWH01000007">
    <property type="protein sequence ID" value="RRR21469.1"/>
    <property type="molecule type" value="Genomic_DNA"/>
</dbReference>
<dbReference type="EMBL" id="CP031356">
    <property type="protein sequence ID" value="AXK44197.1"/>
    <property type="molecule type" value="Genomic_DNA"/>
</dbReference>
<gene>
    <name evidence="2" type="ORF">DWV08_00190</name>
    <name evidence="3" type="ORF">DXU92_14090</name>
</gene>
<sequence length="377" mass="41982">MKRYARLRESGRIVDVRHGDDWALIYTRPRPPLVCPVDGCSQGLSPVELTNTTGTRFLRVKDGSQDCGHLAGRGDGGGPMTDEHLWLQMMLLKICEDLGIDATMETDYTDIRVDSSPPYALEVQKHNTDFAARIDQRKQRGMETLWLFPESAKLSTDDPVFRFPALRVRYQDEDGNELKSPWTSSCPSPSVVKFGATIWVRGRGGFELVPAGNYSARRFLKELFEGRRVWQPKKKLLGLSDGGRVWSGWVLKEDLEAVETRRKARAIEQAAAAERQRQEREQKAQLEAAHTAALTENAARDLLHGARSDETDRGAEANYGADVSIDDGSSAGAQSDEPHGTNPSSHSSTEHPETAPADPAAPQKLRLWDRLKAFFRG</sequence>
<evidence type="ECO:0000313" key="4">
    <source>
        <dbReference type="Proteomes" id="UP000254236"/>
    </source>
</evidence>
<reference evidence="2 4" key="1">
    <citation type="submission" date="2018-07" db="EMBL/GenBank/DDBJ databases">
        <title>Brachybacterium saurashtrense DSM 23186 genome sequence.</title>
        <authorList>
            <person name="Guo L."/>
        </authorList>
    </citation>
    <scope>NUCLEOTIDE SEQUENCE [LARGE SCALE GENOMIC DNA]</scope>
    <source>
        <strain evidence="2 4">DSM 23186</strain>
    </source>
</reference>
<dbReference type="KEGG" id="bsau:DWV08_00190"/>
<keyword evidence="4" id="KW-1185">Reference proteome</keyword>
<dbReference type="AlphaFoldDB" id="A0A345YJU5"/>
<protein>
    <submittedName>
        <fullName evidence="3">Uncharacterized protein</fullName>
    </submittedName>
</protein>
<evidence type="ECO:0000313" key="3">
    <source>
        <dbReference type="EMBL" id="RRR21469.1"/>
    </source>
</evidence>
<evidence type="ECO:0000313" key="5">
    <source>
        <dbReference type="Proteomes" id="UP000282185"/>
    </source>
</evidence>
<evidence type="ECO:0000313" key="2">
    <source>
        <dbReference type="EMBL" id="AXK44197.1"/>
    </source>
</evidence>
<dbReference type="Proteomes" id="UP000254236">
    <property type="component" value="Chromosome"/>
</dbReference>
<organism evidence="3 5">
    <name type="scientific">Brachybacterium saurashtrense</name>
    <dbReference type="NCBI Taxonomy" id="556288"/>
    <lineage>
        <taxon>Bacteria</taxon>
        <taxon>Bacillati</taxon>
        <taxon>Actinomycetota</taxon>
        <taxon>Actinomycetes</taxon>
        <taxon>Micrococcales</taxon>
        <taxon>Dermabacteraceae</taxon>
        <taxon>Brachybacterium</taxon>
    </lineage>
</organism>
<evidence type="ECO:0000256" key="1">
    <source>
        <dbReference type="SAM" id="MobiDB-lite"/>
    </source>
</evidence>
<accession>A0A345YJU5</accession>
<feature type="region of interest" description="Disordered" evidence="1">
    <location>
        <begin position="306"/>
        <end position="365"/>
    </location>
</feature>
<reference evidence="3 5" key="2">
    <citation type="submission" date="2018-08" db="EMBL/GenBank/DDBJ databases">
        <title>Brachybacterium saurashtrense DSM 23186.</title>
        <authorList>
            <person name="Li Y."/>
        </authorList>
    </citation>
    <scope>NUCLEOTIDE SEQUENCE [LARGE SCALE GENOMIC DNA]</scope>
    <source>
        <strain evidence="3 5">DSM 23186</strain>
    </source>
</reference>